<dbReference type="EMBL" id="BAAAPF010000016">
    <property type="protein sequence ID" value="GAA2112509.1"/>
    <property type="molecule type" value="Genomic_DNA"/>
</dbReference>
<dbReference type="Proteomes" id="UP001500443">
    <property type="component" value="Unassembled WGS sequence"/>
</dbReference>
<organism evidence="3 4">
    <name type="scientific">Streptomyces synnematoformans</name>
    <dbReference type="NCBI Taxonomy" id="415721"/>
    <lineage>
        <taxon>Bacteria</taxon>
        <taxon>Bacillati</taxon>
        <taxon>Actinomycetota</taxon>
        <taxon>Actinomycetes</taxon>
        <taxon>Kitasatosporales</taxon>
        <taxon>Streptomycetaceae</taxon>
        <taxon>Streptomyces</taxon>
    </lineage>
</organism>
<protein>
    <recommendedName>
        <fullName evidence="5">Secreted protein</fullName>
    </recommendedName>
</protein>
<evidence type="ECO:0000256" key="1">
    <source>
        <dbReference type="SAM" id="MobiDB-lite"/>
    </source>
</evidence>
<accession>A0ABN2XJ67</accession>
<feature type="signal peptide" evidence="2">
    <location>
        <begin position="1"/>
        <end position="25"/>
    </location>
</feature>
<reference evidence="3 4" key="1">
    <citation type="journal article" date="2019" name="Int. J. Syst. Evol. Microbiol.">
        <title>The Global Catalogue of Microorganisms (GCM) 10K type strain sequencing project: providing services to taxonomists for standard genome sequencing and annotation.</title>
        <authorList>
            <consortium name="The Broad Institute Genomics Platform"/>
            <consortium name="The Broad Institute Genome Sequencing Center for Infectious Disease"/>
            <person name="Wu L."/>
            <person name="Ma J."/>
        </authorList>
    </citation>
    <scope>NUCLEOTIDE SEQUENCE [LARGE SCALE GENOMIC DNA]</scope>
    <source>
        <strain evidence="3 4">JCM 15481</strain>
    </source>
</reference>
<feature type="compositionally biased region" description="Low complexity" evidence="1">
    <location>
        <begin position="182"/>
        <end position="197"/>
    </location>
</feature>
<keyword evidence="4" id="KW-1185">Reference proteome</keyword>
<evidence type="ECO:0000313" key="3">
    <source>
        <dbReference type="EMBL" id="GAA2112509.1"/>
    </source>
</evidence>
<comment type="caution">
    <text evidence="3">The sequence shown here is derived from an EMBL/GenBank/DDBJ whole genome shotgun (WGS) entry which is preliminary data.</text>
</comment>
<gene>
    <name evidence="3" type="ORF">GCM10009802_10640</name>
</gene>
<sequence>MRTLTHRLTAPAAAALGAALAVAFAAVLALAGPAAAGGPTSVLLVNGGSGDAAALYATDPDYAALDKALGDTGEQIDPMLTEADLGGADARRITVTWLRHDVHVWRVDSLYPDARGGPVVARADGADATAETWQRVEHPERLGSLLDGLGVAERPKAQRGWYVPPQFGTAAPGELDPRSAADADAGTAPGTAAADGDAGTRERAAAGAGAGENWWWTLPGLAAGALLAIAAPRLRRRATAAGPRRVLLDRDERVDRDD</sequence>
<dbReference type="RefSeq" id="WP_344288378.1">
    <property type="nucleotide sequence ID" value="NZ_BAAAPF010000016.1"/>
</dbReference>
<name>A0ABN2XJ67_9ACTN</name>
<evidence type="ECO:0008006" key="5">
    <source>
        <dbReference type="Google" id="ProtNLM"/>
    </source>
</evidence>
<keyword evidence="2" id="KW-0732">Signal</keyword>
<evidence type="ECO:0000313" key="4">
    <source>
        <dbReference type="Proteomes" id="UP001500443"/>
    </source>
</evidence>
<feature type="region of interest" description="Disordered" evidence="1">
    <location>
        <begin position="162"/>
        <end position="205"/>
    </location>
</feature>
<proteinExistence type="predicted"/>
<evidence type="ECO:0000256" key="2">
    <source>
        <dbReference type="SAM" id="SignalP"/>
    </source>
</evidence>
<feature type="chain" id="PRO_5046923823" description="Secreted protein" evidence="2">
    <location>
        <begin position="26"/>
        <end position="258"/>
    </location>
</feature>